<keyword evidence="2" id="KW-0732">Signal</keyword>
<reference evidence="4" key="1">
    <citation type="journal article" date="2015" name="Proc. Natl. Acad. Sci. U.S.A.">
        <title>Genome sequencing of adzuki bean (Vigna angularis) provides insight into high starch and low fat accumulation and domestication.</title>
        <authorList>
            <person name="Yang K."/>
            <person name="Tian Z."/>
            <person name="Chen C."/>
            <person name="Luo L."/>
            <person name="Zhao B."/>
            <person name="Wang Z."/>
            <person name="Yu L."/>
            <person name="Li Y."/>
            <person name="Sun Y."/>
            <person name="Li W."/>
            <person name="Chen Y."/>
            <person name="Li Y."/>
            <person name="Zhang Y."/>
            <person name="Ai D."/>
            <person name="Zhao J."/>
            <person name="Shang C."/>
            <person name="Ma Y."/>
            <person name="Wu B."/>
            <person name="Wang M."/>
            <person name="Gao L."/>
            <person name="Sun D."/>
            <person name="Zhang P."/>
            <person name="Guo F."/>
            <person name="Wang W."/>
            <person name="Li Y."/>
            <person name="Wang J."/>
            <person name="Varshney R.K."/>
            <person name="Wang J."/>
            <person name="Ling H.Q."/>
            <person name="Wan P."/>
        </authorList>
    </citation>
    <scope>NUCLEOTIDE SEQUENCE</scope>
    <source>
        <strain evidence="4">cv. Jingnong 6</strain>
    </source>
</reference>
<accession>A0A0L9UFN7</accession>
<feature type="region of interest" description="Disordered" evidence="1">
    <location>
        <begin position="70"/>
        <end position="97"/>
    </location>
</feature>
<protein>
    <submittedName>
        <fullName evidence="3">Uncharacterized protein</fullName>
    </submittedName>
</protein>
<gene>
    <name evidence="3" type="ORF">LR48_Vigan04g158500</name>
</gene>
<dbReference type="EMBL" id="CM003374">
    <property type="protein sequence ID" value="KOM41387.1"/>
    <property type="molecule type" value="Genomic_DNA"/>
</dbReference>
<proteinExistence type="predicted"/>
<feature type="signal peptide" evidence="2">
    <location>
        <begin position="1"/>
        <end position="19"/>
    </location>
</feature>
<dbReference type="Gramene" id="KOM41387">
    <property type="protein sequence ID" value="KOM41387"/>
    <property type="gene ID" value="LR48_Vigan04g158500"/>
</dbReference>
<evidence type="ECO:0000256" key="2">
    <source>
        <dbReference type="SAM" id="SignalP"/>
    </source>
</evidence>
<dbReference type="AlphaFoldDB" id="A0A0L9UFN7"/>
<organism evidence="3 4">
    <name type="scientific">Phaseolus angularis</name>
    <name type="common">Azuki bean</name>
    <name type="synonym">Vigna angularis</name>
    <dbReference type="NCBI Taxonomy" id="3914"/>
    <lineage>
        <taxon>Eukaryota</taxon>
        <taxon>Viridiplantae</taxon>
        <taxon>Streptophyta</taxon>
        <taxon>Embryophyta</taxon>
        <taxon>Tracheophyta</taxon>
        <taxon>Spermatophyta</taxon>
        <taxon>Magnoliopsida</taxon>
        <taxon>eudicotyledons</taxon>
        <taxon>Gunneridae</taxon>
        <taxon>Pentapetalae</taxon>
        <taxon>rosids</taxon>
        <taxon>fabids</taxon>
        <taxon>Fabales</taxon>
        <taxon>Fabaceae</taxon>
        <taxon>Papilionoideae</taxon>
        <taxon>50 kb inversion clade</taxon>
        <taxon>NPAAA clade</taxon>
        <taxon>indigoferoid/millettioid clade</taxon>
        <taxon>Phaseoleae</taxon>
        <taxon>Vigna</taxon>
    </lineage>
</organism>
<evidence type="ECO:0000313" key="3">
    <source>
        <dbReference type="EMBL" id="KOM41387.1"/>
    </source>
</evidence>
<name>A0A0L9UFN7_PHAAN</name>
<sequence>MITELWWVLHSWWLYETWALPPWHYRLVKLGHYRPHPRLGPPATPHHMVQSSLHEKKDHWSFRMTPKTELPLFGSPSNSKSSPRQLQQPYTPPNATPNILLESISSKTCDPRPPCTSAVPNFTLSRIWQQEVHSTRISGSLESMALPFKRKKDLSTPLLMLSERI</sequence>
<dbReference type="Proteomes" id="UP000053144">
    <property type="component" value="Chromosome 4"/>
</dbReference>
<evidence type="ECO:0000256" key="1">
    <source>
        <dbReference type="SAM" id="MobiDB-lite"/>
    </source>
</evidence>
<feature type="compositionally biased region" description="Polar residues" evidence="1">
    <location>
        <begin position="75"/>
        <end position="89"/>
    </location>
</feature>
<evidence type="ECO:0000313" key="4">
    <source>
        <dbReference type="Proteomes" id="UP000053144"/>
    </source>
</evidence>
<feature type="chain" id="PRO_5005595593" evidence="2">
    <location>
        <begin position="20"/>
        <end position="165"/>
    </location>
</feature>